<dbReference type="CDD" id="cd18787">
    <property type="entry name" value="SF2_C_DEAD"/>
    <property type="match status" value="1"/>
</dbReference>
<name>A0AA38HIB4_9CUCU</name>
<keyword evidence="7" id="KW-1185">Reference proteome</keyword>
<evidence type="ECO:0000256" key="1">
    <source>
        <dbReference type="ARBA" id="ARBA00022741"/>
    </source>
</evidence>
<evidence type="ECO:0000256" key="2">
    <source>
        <dbReference type="ARBA" id="ARBA00022801"/>
    </source>
</evidence>
<dbReference type="InterPro" id="IPR027417">
    <property type="entry name" value="P-loop_NTPase"/>
</dbReference>
<proteinExistence type="predicted"/>
<dbReference type="Pfam" id="PF00271">
    <property type="entry name" value="Helicase_C"/>
    <property type="match status" value="1"/>
</dbReference>
<keyword evidence="1" id="KW-0547">Nucleotide-binding</keyword>
<comment type="caution">
    <text evidence="6">The sequence shown here is derived from an EMBL/GenBank/DDBJ whole genome shotgun (WGS) entry which is preliminary data.</text>
</comment>
<dbReference type="Proteomes" id="UP001168821">
    <property type="component" value="Unassembled WGS sequence"/>
</dbReference>
<dbReference type="GO" id="GO:0003724">
    <property type="term" value="F:RNA helicase activity"/>
    <property type="evidence" value="ECO:0007669"/>
    <property type="project" value="TreeGrafter"/>
</dbReference>
<evidence type="ECO:0000259" key="5">
    <source>
        <dbReference type="PROSITE" id="PS51194"/>
    </source>
</evidence>
<dbReference type="InterPro" id="IPR001650">
    <property type="entry name" value="Helicase_C-like"/>
</dbReference>
<reference evidence="6" key="1">
    <citation type="journal article" date="2023" name="G3 (Bethesda)">
        <title>Whole genome assemblies of Zophobas morio and Tenebrio molitor.</title>
        <authorList>
            <person name="Kaur S."/>
            <person name="Stinson S.A."/>
            <person name="diCenzo G.C."/>
        </authorList>
    </citation>
    <scope>NUCLEOTIDE SEQUENCE</scope>
    <source>
        <strain evidence="6">QUZm001</strain>
    </source>
</reference>
<accession>A0AA38HIB4</accession>
<dbReference type="SUPFAM" id="SSF52540">
    <property type="entry name" value="P-loop containing nucleoside triphosphate hydrolases"/>
    <property type="match status" value="1"/>
</dbReference>
<sequence>MLIIIMRMISIQAVCEVAESVHVISDSLNLANYRVKYTFVRYSANSTERVGSALTILPRSKVFYLCACRCLEYLLRFLQGGRDLKTIIFCNTLRTAALLSSLLSKSRISHSYWNGSLLYTQRRQALQNFKEEGGVIVATDSLGRGLDFVNAQVVLFDFPRSVEEWVHRVGRTGRARSQGRILLLLLVRIIRLHLLCRKSSLFLLQEKRPSCLGPLICLSECAESGKSGRSVLPSRTASRVLLPSRNACLLLHFCGCFIPLTKGDPKYYNKRRIIEGKDGRKVVFRPMPSPFYSQESASSASIEKIQ</sequence>
<dbReference type="InterPro" id="IPR050079">
    <property type="entry name" value="DEAD_box_RNA_helicase"/>
</dbReference>
<dbReference type="EMBL" id="JALNTZ010001753">
    <property type="protein sequence ID" value="KAJ3623619.1"/>
    <property type="molecule type" value="Genomic_DNA"/>
</dbReference>
<protein>
    <recommendedName>
        <fullName evidence="5">Helicase C-terminal domain-containing protein</fullName>
    </recommendedName>
</protein>
<dbReference type="Gene3D" id="3.40.50.300">
    <property type="entry name" value="P-loop containing nucleotide triphosphate hydrolases"/>
    <property type="match status" value="1"/>
</dbReference>
<dbReference type="GO" id="GO:0016787">
    <property type="term" value="F:hydrolase activity"/>
    <property type="evidence" value="ECO:0007669"/>
    <property type="project" value="UniProtKB-KW"/>
</dbReference>
<dbReference type="PROSITE" id="PS51194">
    <property type="entry name" value="HELICASE_CTER"/>
    <property type="match status" value="1"/>
</dbReference>
<keyword evidence="2" id="KW-0378">Hydrolase</keyword>
<evidence type="ECO:0000313" key="7">
    <source>
        <dbReference type="Proteomes" id="UP001168821"/>
    </source>
</evidence>
<dbReference type="AlphaFoldDB" id="A0AA38HIB4"/>
<keyword evidence="4" id="KW-0067">ATP-binding</keyword>
<organism evidence="6 7">
    <name type="scientific">Zophobas morio</name>
    <dbReference type="NCBI Taxonomy" id="2755281"/>
    <lineage>
        <taxon>Eukaryota</taxon>
        <taxon>Metazoa</taxon>
        <taxon>Ecdysozoa</taxon>
        <taxon>Arthropoda</taxon>
        <taxon>Hexapoda</taxon>
        <taxon>Insecta</taxon>
        <taxon>Pterygota</taxon>
        <taxon>Neoptera</taxon>
        <taxon>Endopterygota</taxon>
        <taxon>Coleoptera</taxon>
        <taxon>Polyphaga</taxon>
        <taxon>Cucujiformia</taxon>
        <taxon>Tenebrionidae</taxon>
        <taxon>Zophobas</taxon>
    </lineage>
</organism>
<dbReference type="GO" id="GO:0005524">
    <property type="term" value="F:ATP binding"/>
    <property type="evidence" value="ECO:0007669"/>
    <property type="project" value="UniProtKB-KW"/>
</dbReference>
<dbReference type="PANTHER" id="PTHR47959">
    <property type="entry name" value="ATP-DEPENDENT RNA HELICASE RHLE-RELATED"/>
    <property type="match status" value="1"/>
</dbReference>
<feature type="domain" description="Helicase C-terminal" evidence="5">
    <location>
        <begin position="70"/>
        <end position="216"/>
    </location>
</feature>
<dbReference type="SMART" id="SM00490">
    <property type="entry name" value="HELICc"/>
    <property type="match status" value="1"/>
</dbReference>
<gene>
    <name evidence="6" type="ORF">Zmor_004399</name>
</gene>
<dbReference type="PANTHER" id="PTHR47959:SF1">
    <property type="entry name" value="ATP-DEPENDENT RNA HELICASE DBPA"/>
    <property type="match status" value="1"/>
</dbReference>
<evidence type="ECO:0000313" key="6">
    <source>
        <dbReference type="EMBL" id="KAJ3623619.1"/>
    </source>
</evidence>
<feature type="non-terminal residue" evidence="6">
    <location>
        <position position="1"/>
    </location>
</feature>
<keyword evidence="3" id="KW-0347">Helicase</keyword>
<evidence type="ECO:0000256" key="3">
    <source>
        <dbReference type="ARBA" id="ARBA00022806"/>
    </source>
</evidence>
<evidence type="ECO:0000256" key="4">
    <source>
        <dbReference type="ARBA" id="ARBA00022840"/>
    </source>
</evidence>
<dbReference type="GO" id="GO:0005829">
    <property type="term" value="C:cytosol"/>
    <property type="evidence" value="ECO:0007669"/>
    <property type="project" value="TreeGrafter"/>
</dbReference>